<comment type="caution">
    <text evidence="1">The sequence shown here is derived from an EMBL/GenBank/DDBJ whole genome shotgun (WGS) entry which is preliminary data.</text>
</comment>
<protein>
    <submittedName>
        <fullName evidence="1">Uncharacterized protein</fullName>
    </submittedName>
</protein>
<evidence type="ECO:0000313" key="2">
    <source>
        <dbReference type="Proteomes" id="UP000023152"/>
    </source>
</evidence>
<dbReference type="AlphaFoldDB" id="X6N8F2"/>
<proteinExistence type="predicted"/>
<organism evidence="1 2">
    <name type="scientific">Reticulomyxa filosa</name>
    <dbReference type="NCBI Taxonomy" id="46433"/>
    <lineage>
        <taxon>Eukaryota</taxon>
        <taxon>Sar</taxon>
        <taxon>Rhizaria</taxon>
        <taxon>Retaria</taxon>
        <taxon>Foraminifera</taxon>
        <taxon>Monothalamids</taxon>
        <taxon>Reticulomyxidae</taxon>
        <taxon>Reticulomyxa</taxon>
    </lineage>
</organism>
<accession>X6N8F2</accession>
<keyword evidence="2" id="KW-1185">Reference proteome</keyword>
<gene>
    <name evidence="1" type="ORF">RFI_14633</name>
</gene>
<dbReference type="EMBL" id="ASPP01010636">
    <property type="protein sequence ID" value="ETO22560.1"/>
    <property type="molecule type" value="Genomic_DNA"/>
</dbReference>
<name>X6N8F2_RETFI</name>
<sequence length="335" mass="38101">MLVASYIVTNLCYCKHLLDFSQSLHTQKVKVQIGNAKKNLNRKEKVSSRMNIRKQWTQVSNAWLIIGPSIWYNPLLDDMDVGALAKVVQAIKQLKSQKLKVKLLIETPFIENEELRDKVPSESRLLSGVDMIVKHYNLMEVKLTTADFDELVNSDKTFCDVDCIGVLRRWNGLQLKSHENGGSKPYDASYVQLSNFIARQDIESKEEKKDKQKESIPKKQESESVEYESVVNGKKEILVIPDLKQKHGNICAQSAEQCWRFLHCCEAVLEKFGVKIPIVLLNGYDCVDVQIAKLFKGEAVGTLLLPSDRMLSHNKTELGNCLQTTNKQKKECVCV</sequence>
<dbReference type="Proteomes" id="UP000023152">
    <property type="component" value="Unassembled WGS sequence"/>
</dbReference>
<reference evidence="1 2" key="1">
    <citation type="journal article" date="2013" name="Curr. Biol.">
        <title>The Genome of the Foraminiferan Reticulomyxa filosa.</title>
        <authorList>
            <person name="Glockner G."/>
            <person name="Hulsmann N."/>
            <person name="Schleicher M."/>
            <person name="Noegel A.A."/>
            <person name="Eichinger L."/>
            <person name="Gallinger C."/>
            <person name="Pawlowski J."/>
            <person name="Sierra R."/>
            <person name="Euteneuer U."/>
            <person name="Pillet L."/>
            <person name="Moustafa A."/>
            <person name="Platzer M."/>
            <person name="Groth M."/>
            <person name="Szafranski K."/>
            <person name="Schliwa M."/>
        </authorList>
    </citation>
    <scope>NUCLEOTIDE SEQUENCE [LARGE SCALE GENOMIC DNA]</scope>
</reference>
<evidence type="ECO:0000313" key="1">
    <source>
        <dbReference type="EMBL" id="ETO22560.1"/>
    </source>
</evidence>